<organism evidence="6 7">
    <name type="scientific">Ferrovibrio xuzhouensis</name>
    <dbReference type="NCBI Taxonomy" id="1576914"/>
    <lineage>
        <taxon>Bacteria</taxon>
        <taxon>Pseudomonadati</taxon>
        <taxon>Pseudomonadota</taxon>
        <taxon>Alphaproteobacteria</taxon>
        <taxon>Rhodospirillales</taxon>
        <taxon>Rhodospirillaceae</taxon>
        <taxon>Ferrovibrio</taxon>
    </lineage>
</organism>
<keyword evidence="7" id="KW-1185">Reference proteome</keyword>
<comment type="cofactor">
    <cofactor evidence="1">
        <name>Mg(2+)</name>
        <dbReference type="ChEBI" id="CHEBI:18420"/>
    </cofactor>
</comment>
<evidence type="ECO:0000313" key="6">
    <source>
        <dbReference type="EMBL" id="MFC3674219.1"/>
    </source>
</evidence>
<evidence type="ECO:0000256" key="3">
    <source>
        <dbReference type="ARBA" id="ARBA00022723"/>
    </source>
</evidence>
<evidence type="ECO:0000256" key="4">
    <source>
        <dbReference type="ARBA" id="ARBA00022842"/>
    </source>
</evidence>
<dbReference type="EMBL" id="JBHRYJ010000001">
    <property type="protein sequence ID" value="MFC3674219.1"/>
    <property type="molecule type" value="Genomic_DNA"/>
</dbReference>
<evidence type="ECO:0000259" key="5">
    <source>
        <dbReference type="Pfam" id="PF03328"/>
    </source>
</evidence>
<evidence type="ECO:0000256" key="1">
    <source>
        <dbReference type="ARBA" id="ARBA00001946"/>
    </source>
</evidence>
<dbReference type="InterPro" id="IPR040442">
    <property type="entry name" value="Pyrv_kinase-like_dom_sf"/>
</dbReference>
<comment type="similarity">
    <text evidence="2">Belongs to the HpcH/HpaI aldolase family.</text>
</comment>
<evidence type="ECO:0000313" key="7">
    <source>
        <dbReference type="Proteomes" id="UP001595711"/>
    </source>
</evidence>
<sequence length="293" mass="30964">MIRRPVHLRRSWLFLPGADPAGLQAGAESAADVVVQELEDFTPPARRPEARALAPSLYPAWRAAGRIAGVRVNPLEEDGETDLAAVMEGVPDLVMIPKVTAPEQIARLDAAIGEHEIRLGLAPGSTEIVPNIESARGLTRTIAIAQASPRVTACLVASEDMVADLGAVRSREATELAYVRQRFLIECRAAGVVAIDCPYTFGDAEGAAAETLVARRLGYTAKSLVRPGHAGAVNAILTPSADEVARASRIVAAFEAARAKGEDRATLDGHLVEKPTYTGAQRLLARAAEFGPA</sequence>
<keyword evidence="3" id="KW-0479">Metal-binding</keyword>
<comment type="caution">
    <text evidence="6">The sequence shown here is derived from an EMBL/GenBank/DDBJ whole genome shotgun (WGS) entry which is preliminary data.</text>
</comment>
<dbReference type="Gene3D" id="3.20.20.60">
    <property type="entry name" value="Phosphoenolpyruvate-binding domains"/>
    <property type="match status" value="1"/>
</dbReference>
<dbReference type="Pfam" id="PF03328">
    <property type="entry name" value="HpcH_HpaI"/>
    <property type="match status" value="1"/>
</dbReference>
<proteinExistence type="inferred from homology"/>
<accession>A0ABV7V9V2</accession>
<feature type="domain" description="HpcH/HpaI aldolase/citrate lyase" evidence="5">
    <location>
        <begin position="10"/>
        <end position="227"/>
    </location>
</feature>
<keyword evidence="4" id="KW-0460">Magnesium</keyword>
<dbReference type="PANTHER" id="PTHR32308:SF0">
    <property type="entry name" value="HPCH_HPAI ALDOLASE_CITRATE LYASE DOMAIN-CONTAINING PROTEIN"/>
    <property type="match status" value="1"/>
</dbReference>
<gene>
    <name evidence="6" type="ORF">ACFOOQ_01610</name>
</gene>
<name>A0ABV7V9V2_9PROT</name>
<dbReference type="PIRSF" id="PIRSF015582">
    <property type="entry name" value="Cit_lyase_B"/>
    <property type="match status" value="1"/>
</dbReference>
<dbReference type="Proteomes" id="UP001595711">
    <property type="component" value="Unassembled WGS sequence"/>
</dbReference>
<keyword evidence="6" id="KW-0456">Lyase</keyword>
<reference evidence="7" key="1">
    <citation type="journal article" date="2019" name="Int. J. Syst. Evol. Microbiol.">
        <title>The Global Catalogue of Microorganisms (GCM) 10K type strain sequencing project: providing services to taxonomists for standard genome sequencing and annotation.</title>
        <authorList>
            <consortium name="The Broad Institute Genomics Platform"/>
            <consortium name="The Broad Institute Genome Sequencing Center for Infectious Disease"/>
            <person name="Wu L."/>
            <person name="Ma J."/>
        </authorList>
    </citation>
    <scope>NUCLEOTIDE SEQUENCE [LARGE SCALE GENOMIC DNA]</scope>
    <source>
        <strain evidence="7">KCTC 42182</strain>
    </source>
</reference>
<dbReference type="PANTHER" id="PTHR32308">
    <property type="entry name" value="LYASE BETA SUBUNIT, PUTATIVE (AFU_ORTHOLOGUE AFUA_4G13030)-RELATED"/>
    <property type="match status" value="1"/>
</dbReference>
<dbReference type="InterPro" id="IPR015813">
    <property type="entry name" value="Pyrv/PenolPyrv_kinase-like_dom"/>
</dbReference>
<dbReference type="InterPro" id="IPR011206">
    <property type="entry name" value="Citrate_lyase_beta/mcl1/mcl2"/>
</dbReference>
<evidence type="ECO:0000256" key="2">
    <source>
        <dbReference type="ARBA" id="ARBA00005568"/>
    </source>
</evidence>
<protein>
    <submittedName>
        <fullName evidence="6">HpcH/HpaI aldolase/citrate lyase family protein</fullName>
    </submittedName>
</protein>
<dbReference type="RefSeq" id="WP_379720781.1">
    <property type="nucleotide sequence ID" value="NZ_JBHRYJ010000001.1"/>
</dbReference>
<dbReference type="SUPFAM" id="SSF51621">
    <property type="entry name" value="Phosphoenolpyruvate/pyruvate domain"/>
    <property type="match status" value="1"/>
</dbReference>
<dbReference type="GO" id="GO:0016829">
    <property type="term" value="F:lyase activity"/>
    <property type="evidence" value="ECO:0007669"/>
    <property type="project" value="UniProtKB-KW"/>
</dbReference>
<dbReference type="InterPro" id="IPR005000">
    <property type="entry name" value="Aldolase/citrate-lyase_domain"/>
</dbReference>